<name>A0A8T2TNH7_CERRI</name>
<dbReference type="InterPro" id="IPR056842">
    <property type="entry name" value="THADA-like_TPR_C"/>
</dbReference>
<dbReference type="GO" id="GO:0030488">
    <property type="term" value="P:tRNA methylation"/>
    <property type="evidence" value="ECO:0007669"/>
    <property type="project" value="TreeGrafter"/>
</dbReference>
<dbReference type="PANTHER" id="PTHR14387">
    <property type="entry name" value="THADA/DEATH RECEPTOR INTERACTING PROTEIN"/>
    <property type="match status" value="1"/>
</dbReference>
<reference evidence="6" key="1">
    <citation type="submission" date="2021-08" db="EMBL/GenBank/DDBJ databases">
        <title>WGS assembly of Ceratopteris richardii.</title>
        <authorList>
            <person name="Marchant D.B."/>
            <person name="Chen G."/>
            <person name="Jenkins J."/>
            <person name="Shu S."/>
            <person name="Leebens-Mack J."/>
            <person name="Grimwood J."/>
            <person name="Schmutz J."/>
            <person name="Soltis P."/>
            <person name="Soltis D."/>
            <person name="Chen Z.-H."/>
        </authorList>
    </citation>
    <scope>NUCLEOTIDE SEQUENCE</scope>
    <source>
        <strain evidence="6">Whitten #5841</strain>
        <tissue evidence="6">Leaf</tissue>
    </source>
</reference>
<accession>A0A8T2TNH7</accession>
<dbReference type="EMBL" id="CM035417">
    <property type="protein sequence ID" value="KAH7422985.1"/>
    <property type="molecule type" value="Genomic_DNA"/>
</dbReference>
<evidence type="ECO:0000313" key="6">
    <source>
        <dbReference type="EMBL" id="KAH7422985.1"/>
    </source>
</evidence>
<dbReference type="Proteomes" id="UP000825935">
    <property type="component" value="Chromosome 12"/>
</dbReference>
<protein>
    <recommendedName>
        <fullName evidence="8">DUF2428 domain-containing protein</fullName>
    </recommendedName>
</protein>
<feature type="domain" description="DUF2428" evidence="3">
    <location>
        <begin position="1172"/>
        <end position="1491"/>
    </location>
</feature>
<evidence type="ECO:0000256" key="2">
    <source>
        <dbReference type="ARBA" id="ARBA00022694"/>
    </source>
</evidence>
<proteinExistence type="inferred from homology"/>
<dbReference type="Pfam" id="PF25150">
    <property type="entry name" value="TPR_Trm732"/>
    <property type="match status" value="1"/>
</dbReference>
<feature type="domain" description="tRNA (32-2'-O)-methyltransferase regulator THADA-like C-terminal TPR repeats region" evidence="5">
    <location>
        <begin position="1493"/>
        <end position="1642"/>
    </location>
</feature>
<dbReference type="OrthoDB" id="73997at2759"/>
<dbReference type="InterPro" id="IPR056843">
    <property type="entry name" value="THADA-like_TPR"/>
</dbReference>
<comment type="caution">
    <text evidence="6">The sequence shown here is derived from an EMBL/GenBank/DDBJ whole genome shotgun (WGS) entry which is preliminary data.</text>
</comment>
<comment type="similarity">
    <text evidence="1">Belongs to the THADA family.</text>
</comment>
<evidence type="ECO:0000313" key="7">
    <source>
        <dbReference type="Proteomes" id="UP000825935"/>
    </source>
</evidence>
<dbReference type="Pfam" id="PF25151">
    <property type="entry name" value="TPR_Trm732_C"/>
    <property type="match status" value="1"/>
</dbReference>
<gene>
    <name evidence="6" type="ORF">KP509_12G034300</name>
</gene>
<dbReference type="SUPFAM" id="SSF48371">
    <property type="entry name" value="ARM repeat"/>
    <property type="match status" value="1"/>
</dbReference>
<dbReference type="Pfam" id="PF10350">
    <property type="entry name" value="DUF2428"/>
    <property type="match status" value="1"/>
</dbReference>
<feature type="domain" description="tRNA (32-2'-O)-methyltransferase regulator THADA-like TPR repeats region" evidence="4">
    <location>
        <begin position="769"/>
        <end position="981"/>
    </location>
</feature>
<evidence type="ECO:0000259" key="3">
    <source>
        <dbReference type="Pfam" id="PF10350"/>
    </source>
</evidence>
<dbReference type="InterPro" id="IPR051954">
    <property type="entry name" value="tRNA_methyltransferase_THADA"/>
</dbReference>
<keyword evidence="7" id="KW-1185">Reference proteome</keyword>
<dbReference type="GO" id="GO:0005829">
    <property type="term" value="C:cytosol"/>
    <property type="evidence" value="ECO:0007669"/>
    <property type="project" value="TreeGrafter"/>
</dbReference>
<sequence length="2354" mass="262590">MASSSSKWRALQRRHKWSYDAVRVPLQRLQTLDHLQKKFSQEDPPVGNFISEVLDLLQLTSTHAQVPALKKVLASFQRLIISQKDLTCAEKVISQSLEPLIIVSGSEAGNDVEFPLTNTQSDKLISVSVGTCENSSQCVPVYENSQMVTNEPTSVLPNADGCSHTIITMSFSLLVEILFMENSVPLHRSILSYLAALPSHWKGSVEQALAHCLQEYGIRGAKSRRFAFSAVACSLINLPKPGLLKGIMEGFAATIAFSLSYGVHSLLQESREGGRPTPTAMEDCQGALSCIYYLLVYYPQKLLTPSPHPFSAKSNQLVDAKFTPGGKSVSVYTITLDVILDVLQTNYLSRDCCIAAGVGLCAAMQVNASHSEIACMLASSLFPMHKKNLAILTGDGFTYILKVETQIEAAISEIRGTNLDVEVGKLTDFGRLCVFRGLLTAAPRPALNLNLLFLVKDESPDVKQEYTFSTWNILFNGTLIALCELCESSVDGHFKFHSITSLQICLQQIKTSISMGLTFSAYKELEACKNDVHVLPHHPLSYATIQRILKIVWNNWEDPLSQTVKQIQLAFDLLIDIQCLLLNGSAGSLAIDNEAPDDKATSTGDKIKDFLQSIVKELLSSGGHRKGRYVPLASLSIRLGALNLLDINPDLLSESVNAMIDDDVCCSVGTFLKAFLERLREDCCSLEGSFTRGIFAFRRLSLPPIIVGMVSGNSRLRVNINTYALPIALQIDSDAIFPMLAFALDGVACDGAEGMAGWQEIRGASGLSERLTTNQRVALMIGLLKTARTEALIEGDLCCPEAFSGTDMKFNCNRNGVAIVSIKKIMFQIPLRLLEIAITHSEDSLRIDAAEALCLNPKTASLPSYLELALLKVSIPLNMRCSSTSFRMKWTSLFRKFFLRIRVSYERQIKLDVMRVKAEENGVSEHCLHDSNPACSMPVTAQQMQSFMRWLCNVLLFSLYPSAPYERKSMSMELIMVMLESWSLSNVSLNAVCMGSFSTNDATIVLLSSIVDSWDKLREAAFKILSAYPTPLPGCQTNDEVKTVLTWAMSLVNSPRVRESDAGALVLRLVFQKYVVQLGWILKLHPEHVAVLSQLQKDNEVGDNQSSAVATFLEFLNDWLEWGIVEGEKNLLKACRHSFVHGVLLSYRYTIEELDWKSTSLIAAASKLRVALDRLLKLLIRVTAIALWVVSADAFDISRGLNMSSKPSNIDLQGLLEDDGKVLISDWDEFPSEQNNDEFGFLAPSEQAIMVGCWLAMKEVSLLLGTVTRKVPLPGCDNEQIDEHGKSLSMLDLNQLELIGGHFLQVLLSMKHNGAIDKTRAGFVALCNRLLCSSDARLNNMPEQWLRQLMHRTSAKGQTVDDLLRRSAGIPSAFLALFLSEPEGAPKRLLFVAMRWLIDLVKDFLESSHSENDSVKSSCLHTTVVETDVRDSPVESSLLLKARKEGVVPTVHAFNVLRVTFNDTNLSTDCSGFCAEGLSVAIQAFSSHHWEVRNAAILAFTALLRRMVGFLNDQGHESARKAMTSFEFFHRYPSLHSFLLKELQNATSQLGDESGQVRSVRPSALFKTLHPSLAPVLIILSRLKPSIIKTDKHDWLSPSAFISSVSRCAMQSNMKVRILASRALSPLVAPDQLPDMLYELVDCLPVIGDGDPLQAPGKHTRPLNTSSLTEALKSGQYVLKRPFNTIHGVLLQIHCLLVYNAGTLPANSDIRTKIVSLLDPILSRIDRHFLFTCPMVGAAFLQVLQNLLWLKNTCKPFCGTDGIQNLLLEASASVLDGASCNSSPWDPTVTIMKAKASKCYCEEMLLNWPLAAFNATDVGCHPFQSSSNTLMPDKFLKRLIDCLSHEMYEIRLAVLKALKGFLDLLELKFSKENSSIIIERLEWASRCIQPLIIKYLKVESHPRCMRYLLLTHFTLSMLQLKAPKGLAGCESRTSNCSSSFLGQMRDDEMWKLFVQIYESTKHEKTRHIAICCLSLCIKRITSCLQNSTLQESNCLFCLSIPDRCSLMELSMQFWLDVIQRHSMANEPVMLRRATADAIVASGILEHIQWVGVYYATNQTQPSLPDQHIHSQSQDDSVCSVEAKMAQGVLDAWFVCVKLLEDEDLILRQRLAEAVLHIVSPLSETEWQQDFVPAQVERVIILVFKFLGLHLQHTGAFIEYMTNWVWQRLSDMELLEDDCNLVRRLFDKEADNHHEEVLLFTQLCFQQIQQTADLLRGRNRDQSGTPGVCAHISEILKNWREKFFVHLKAIVEKFCLLESRMQWLGGLTNHPDVFKILYPLLLGLYVFSGLSKDFIVEENVAPVLELCELLRTFVTNPLILNLLLKLLEQHGIQPSPFPIMQGNTFLESFDPFFLL</sequence>
<evidence type="ECO:0000259" key="5">
    <source>
        <dbReference type="Pfam" id="PF25151"/>
    </source>
</evidence>
<evidence type="ECO:0000256" key="1">
    <source>
        <dbReference type="ARBA" id="ARBA00010409"/>
    </source>
</evidence>
<keyword evidence="2" id="KW-0819">tRNA processing</keyword>
<evidence type="ECO:0000259" key="4">
    <source>
        <dbReference type="Pfam" id="PF25150"/>
    </source>
</evidence>
<dbReference type="PANTHER" id="PTHR14387:SF0">
    <property type="entry name" value="DUF2428 DOMAIN-CONTAINING PROTEIN"/>
    <property type="match status" value="1"/>
</dbReference>
<evidence type="ECO:0008006" key="8">
    <source>
        <dbReference type="Google" id="ProtNLM"/>
    </source>
</evidence>
<dbReference type="OMA" id="KHCENPI"/>
<organism evidence="6 7">
    <name type="scientific">Ceratopteris richardii</name>
    <name type="common">Triangle waterfern</name>
    <dbReference type="NCBI Taxonomy" id="49495"/>
    <lineage>
        <taxon>Eukaryota</taxon>
        <taxon>Viridiplantae</taxon>
        <taxon>Streptophyta</taxon>
        <taxon>Embryophyta</taxon>
        <taxon>Tracheophyta</taxon>
        <taxon>Polypodiopsida</taxon>
        <taxon>Polypodiidae</taxon>
        <taxon>Polypodiales</taxon>
        <taxon>Pteridineae</taxon>
        <taxon>Pteridaceae</taxon>
        <taxon>Parkerioideae</taxon>
        <taxon>Ceratopteris</taxon>
    </lineage>
</organism>
<dbReference type="InterPro" id="IPR016024">
    <property type="entry name" value="ARM-type_fold"/>
</dbReference>
<dbReference type="InterPro" id="IPR019442">
    <property type="entry name" value="THADA/TRM732_DUF2428"/>
</dbReference>